<keyword evidence="1" id="KW-0227">DNA damage</keyword>
<dbReference type="InterPro" id="IPR050356">
    <property type="entry name" value="SulA_CellDiv_inhibitor"/>
</dbReference>
<gene>
    <name evidence="2" type="ORF">L602_001500000790</name>
</gene>
<reference evidence="2 3" key="1">
    <citation type="submission" date="2019-07" db="EMBL/GenBank/DDBJ databases">
        <title>Genome sequencing of lignin-degrading bacterial isolates.</title>
        <authorList>
            <person name="Gladden J."/>
        </authorList>
    </citation>
    <scope>NUCLEOTIDE SEQUENCE [LARGE SCALE GENOMIC DNA]</scope>
    <source>
        <strain evidence="2 3">J11</strain>
    </source>
</reference>
<dbReference type="PANTHER" id="PTHR35369:SF3">
    <property type="entry name" value="TRANSLESION DNA SYNTHESIS-ASSOCIATED PROTEIN IMUA"/>
    <property type="match status" value="1"/>
</dbReference>
<dbReference type="AlphaFoldDB" id="A0A562BRN6"/>
<dbReference type="PANTHER" id="PTHR35369">
    <property type="entry name" value="BLR3025 PROTEIN-RELATED"/>
    <property type="match status" value="1"/>
</dbReference>
<comment type="caution">
    <text evidence="2">The sequence shown here is derived from an EMBL/GenBank/DDBJ whole genome shotgun (WGS) entry which is preliminary data.</text>
</comment>
<dbReference type="Gene3D" id="3.40.50.300">
    <property type="entry name" value="P-loop containing nucleotide triphosphate hydrolases"/>
    <property type="match status" value="1"/>
</dbReference>
<protein>
    <submittedName>
        <fullName evidence="2">Protein ImuA</fullName>
    </submittedName>
</protein>
<evidence type="ECO:0000313" key="3">
    <source>
        <dbReference type="Proteomes" id="UP000318141"/>
    </source>
</evidence>
<sequence>MPVTDPETIHPALWRASQLARGSGRTIAAGDKALAGELPGGGWPLGTLVELLVQQPGVGELRLLRDALLALGERPVALLSPPHPPQALAWENWGIPADRLLWLRPQRTADLLWAAEQLLRAGTCGAVLCWQQHVRGESLRRLHLAAQTSETLFCLVRPSACARDSSPAPLRVAIAPAPGGVDLTFIKRRGPQQEVPLRLALEPSPILLSRHAAPVDLPAPAVATPRSLPAELVN</sequence>
<dbReference type="EMBL" id="VLJN01000007">
    <property type="protein sequence ID" value="TWG87946.1"/>
    <property type="molecule type" value="Genomic_DNA"/>
</dbReference>
<organism evidence="2 3">
    <name type="scientific">Cupriavidus gilardii J11</name>
    <dbReference type="NCBI Taxonomy" id="936133"/>
    <lineage>
        <taxon>Bacteria</taxon>
        <taxon>Pseudomonadati</taxon>
        <taxon>Pseudomonadota</taxon>
        <taxon>Betaproteobacteria</taxon>
        <taxon>Burkholderiales</taxon>
        <taxon>Burkholderiaceae</taxon>
        <taxon>Cupriavidus</taxon>
    </lineage>
</organism>
<dbReference type="InterPro" id="IPR017166">
    <property type="entry name" value="UCP037290"/>
</dbReference>
<proteinExistence type="predicted"/>
<dbReference type="Proteomes" id="UP000318141">
    <property type="component" value="Unassembled WGS sequence"/>
</dbReference>
<name>A0A562BRN6_9BURK</name>
<dbReference type="PIRSF" id="PIRSF037290">
    <property type="entry name" value="UCP037290"/>
    <property type="match status" value="1"/>
</dbReference>
<evidence type="ECO:0000313" key="2">
    <source>
        <dbReference type="EMBL" id="TWG87946.1"/>
    </source>
</evidence>
<dbReference type="InterPro" id="IPR047610">
    <property type="entry name" value="ImuA_translesion"/>
</dbReference>
<keyword evidence="3" id="KW-1185">Reference proteome</keyword>
<dbReference type="SUPFAM" id="SSF52540">
    <property type="entry name" value="P-loop containing nucleoside triphosphate hydrolases"/>
    <property type="match status" value="1"/>
</dbReference>
<dbReference type="InterPro" id="IPR027417">
    <property type="entry name" value="P-loop_NTPase"/>
</dbReference>
<dbReference type="NCBIfam" id="NF033429">
    <property type="entry name" value="ImuA_translesion"/>
    <property type="match status" value="1"/>
</dbReference>
<dbReference type="GO" id="GO:0006281">
    <property type="term" value="P:DNA repair"/>
    <property type="evidence" value="ECO:0007669"/>
    <property type="project" value="TreeGrafter"/>
</dbReference>
<evidence type="ECO:0000256" key="1">
    <source>
        <dbReference type="ARBA" id="ARBA00022763"/>
    </source>
</evidence>
<accession>A0A562BRN6</accession>
<dbReference type="OrthoDB" id="9811176at2"/>